<reference evidence="10 11" key="1">
    <citation type="submission" date="2015-03" db="EMBL/GenBank/DDBJ databases">
        <title>Caedibacter varicaedens, whole genome shotgun sequence.</title>
        <authorList>
            <person name="Suzuki H."/>
            <person name="Dapper A.L."/>
            <person name="Gibson A.K."/>
            <person name="Jackson C."/>
            <person name="Lee H."/>
            <person name="Pejaver V.R."/>
            <person name="Doak T."/>
            <person name="Lynch M."/>
        </authorList>
    </citation>
    <scope>NUCLEOTIDE SEQUENCE [LARGE SCALE GENOMIC DNA]</scope>
</reference>
<dbReference type="NCBIfam" id="TIGR00711">
    <property type="entry name" value="efflux_EmrB"/>
    <property type="match status" value="1"/>
</dbReference>
<feature type="transmembrane region" description="Helical" evidence="8">
    <location>
        <begin position="172"/>
        <end position="194"/>
    </location>
</feature>
<dbReference type="CDD" id="cd17503">
    <property type="entry name" value="MFS_LmrB_MDR_like"/>
    <property type="match status" value="1"/>
</dbReference>
<feature type="transmembrane region" description="Helical" evidence="8">
    <location>
        <begin position="341"/>
        <end position="362"/>
    </location>
</feature>
<feature type="transmembrane region" description="Helical" evidence="8">
    <location>
        <begin position="143"/>
        <end position="166"/>
    </location>
</feature>
<evidence type="ECO:0000256" key="2">
    <source>
        <dbReference type="ARBA" id="ARBA00008537"/>
    </source>
</evidence>
<feature type="transmembrane region" description="Helical" evidence="8">
    <location>
        <begin position="274"/>
        <end position="297"/>
    </location>
</feature>
<dbReference type="SUPFAM" id="SSF103473">
    <property type="entry name" value="MFS general substrate transporter"/>
    <property type="match status" value="1"/>
</dbReference>
<organism evidence="10 11">
    <name type="scientific">Caedimonas varicaedens</name>
    <dbReference type="NCBI Taxonomy" id="1629334"/>
    <lineage>
        <taxon>Bacteria</taxon>
        <taxon>Pseudomonadati</taxon>
        <taxon>Pseudomonadota</taxon>
        <taxon>Alphaproteobacteria</taxon>
        <taxon>Holosporales</taxon>
        <taxon>Caedimonadaceae</taxon>
        <taxon>Caedimonas</taxon>
    </lineage>
</organism>
<dbReference type="GO" id="GO:0022857">
    <property type="term" value="F:transmembrane transporter activity"/>
    <property type="evidence" value="ECO:0007669"/>
    <property type="project" value="InterPro"/>
</dbReference>
<feature type="transmembrane region" description="Helical" evidence="8">
    <location>
        <begin position="18"/>
        <end position="38"/>
    </location>
</feature>
<feature type="transmembrane region" description="Helical" evidence="8">
    <location>
        <begin position="242"/>
        <end position="262"/>
    </location>
</feature>
<evidence type="ECO:0000256" key="8">
    <source>
        <dbReference type="SAM" id="Phobius"/>
    </source>
</evidence>
<dbReference type="AlphaFoldDB" id="A0A0K8MDV4"/>
<evidence type="ECO:0000256" key="6">
    <source>
        <dbReference type="ARBA" id="ARBA00022989"/>
    </source>
</evidence>
<dbReference type="Gene3D" id="1.20.1720.10">
    <property type="entry name" value="Multidrug resistance protein D"/>
    <property type="match status" value="1"/>
</dbReference>
<dbReference type="GO" id="GO:0005886">
    <property type="term" value="C:plasma membrane"/>
    <property type="evidence" value="ECO:0007669"/>
    <property type="project" value="UniProtKB-SubCell"/>
</dbReference>
<dbReference type="InterPro" id="IPR020846">
    <property type="entry name" value="MFS_dom"/>
</dbReference>
<dbReference type="InterPro" id="IPR004638">
    <property type="entry name" value="EmrB-like"/>
</dbReference>
<dbReference type="PANTHER" id="PTHR42718:SF9">
    <property type="entry name" value="MAJOR FACILITATOR SUPERFAMILY MULTIDRUG TRANSPORTER MFSC"/>
    <property type="match status" value="1"/>
</dbReference>
<gene>
    <name evidence="10" type="primary">emrB</name>
    <name evidence="10" type="ORF">Cva_01321</name>
</gene>
<dbReference type="EMBL" id="BBVC01000075">
    <property type="protein sequence ID" value="GAO98657.1"/>
    <property type="molecule type" value="Genomic_DNA"/>
</dbReference>
<feature type="transmembrane region" description="Helical" evidence="8">
    <location>
        <begin position="206"/>
        <end position="226"/>
    </location>
</feature>
<dbReference type="Gene3D" id="1.20.1250.20">
    <property type="entry name" value="MFS general substrate transporter like domains"/>
    <property type="match status" value="1"/>
</dbReference>
<dbReference type="OrthoDB" id="9771737at2"/>
<keyword evidence="4" id="KW-1003">Cell membrane</keyword>
<feature type="transmembrane region" description="Helical" evidence="8">
    <location>
        <begin position="111"/>
        <end position="136"/>
    </location>
</feature>
<keyword evidence="5 8" id="KW-0812">Transmembrane</keyword>
<feature type="transmembrane region" description="Helical" evidence="8">
    <location>
        <begin position="85"/>
        <end position="105"/>
    </location>
</feature>
<feature type="transmembrane region" description="Helical" evidence="8">
    <location>
        <begin position="309"/>
        <end position="334"/>
    </location>
</feature>
<evidence type="ECO:0000259" key="9">
    <source>
        <dbReference type="PROSITE" id="PS50850"/>
    </source>
</evidence>
<dbReference type="PANTHER" id="PTHR42718">
    <property type="entry name" value="MAJOR FACILITATOR SUPERFAMILY MULTIDRUG TRANSPORTER MFSC"/>
    <property type="match status" value="1"/>
</dbReference>
<comment type="caution">
    <text evidence="10">The sequence shown here is derived from an EMBL/GenBank/DDBJ whole genome shotgun (WGS) entry which is preliminary data.</text>
</comment>
<feature type="transmembrane region" description="Helical" evidence="8">
    <location>
        <begin position="374"/>
        <end position="395"/>
    </location>
</feature>
<name>A0A0K8MDV4_9PROT</name>
<dbReference type="STRING" id="1629334.Cva_01321"/>
<accession>A0A0K8MDV4</accession>
<keyword evidence="6 8" id="KW-1133">Transmembrane helix</keyword>
<keyword evidence="7 8" id="KW-0472">Membrane</keyword>
<dbReference type="Pfam" id="PF07690">
    <property type="entry name" value="MFS_1"/>
    <property type="match status" value="1"/>
</dbReference>
<dbReference type="InterPro" id="IPR036259">
    <property type="entry name" value="MFS_trans_sf"/>
</dbReference>
<dbReference type="InterPro" id="IPR011701">
    <property type="entry name" value="MFS"/>
</dbReference>
<protein>
    <submittedName>
        <fullName evidence="10">Multidrug export protein EmrB</fullName>
    </submittedName>
</protein>
<evidence type="ECO:0000256" key="1">
    <source>
        <dbReference type="ARBA" id="ARBA00004651"/>
    </source>
</evidence>
<comment type="subcellular location">
    <subcellularLocation>
        <location evidence="1">Cell membrane</location>
        <topology evidence="1">Multi-pass membrane protein</topology>
    </subcellularLocation>
</comment>
<dbReference type="Proteomes" id="UP000036771">
    <property type="component" value="Unassembled WGS sequence"/>
</dbReference>
<keyword evidence="3" id="KW-0813">Transport</keyword>
<feature type="transmembrane region" description="Helical" evidence="8">
    <location>
        <begin position="58"/>
        <end position="78"/>
    </location>
</feature>
<evidence type="ECO:0000256" key="3">
    <source>
        <dbReference type="ARBA" id="ARBA00022448"/>
    </source>
</evidence>
<proteinExistence type="inferred from homology"/>
<evidence type="ECO:0000256" key="5">
    <source>
        <dbReference type="ARBA" id="ARBA00022692"/>
    </source>
</evidence>
<sequence length="427" mass="47030">MASLSLPADSRPLTSKDWIAFSAMTFGMFMAILDIQIVSSSLSEIQAGVSASADEIVWVQSSYLIAEVIMIPFSGFLSRVFSTRVLFAVSCFGFTIASFMCALSESLNSLIFFRACQGFIGGAMIPTVFATSFIIFPPEKRSTVIVLTSLVATMAPTLGPTVGGYLTDTLSWHWLFLINIFPGIMVTTVVWFLVDFDKPDYSLLKGFDFAGLFFMALFLGSLEYILEEGPRNQWFEDSSITFFFYMTLLGGIGFFMRILLYYNPIVDIRAFKDANFAFGTLFSFALGIGLYGLVYLLPLYLAIVRGFDALQIGLMLFVTGMFQFMAGPIVGLLSKKIDLRILLSAGFFMFATNSYLCSFITADFGFRELFIPQALRGVSLMLCFIPINILALGTLPKEKVKNASGLYNTARNLGGAIGLALIIANNI</sequence>
<evidence type="ECO:0000313" key="10">
    <source>
        <dbReference type="EMBL" id="GAO98657.1"/>
    </source>
</evidence>
<evidence type="ECO:0000256" key="4">
    <source>
        <dbReference type="ARBA" id="ARBA00022475"/>
    </source>
</evidence>
<evidence type="ECO:0000256" key="7">
    <source>
        <dbReference type="ARBA" id="ARBA00023136"/>
    </source>
</evidence>
<dbReference type="PROSITE" id="PS50850">
    <property type="entry name" value="MFS"/>
    <property type="match status" value="1"/>
</dbReference>
<feature type="domain" description="Major facilitator superfamily (MFS) profile" evidence="9">
    <location>
        <begin position="20"/>
        <end position="427"/>
    </location>
</feature>
<evidence type="ECO:0000313" key="11">
    <source>
        <dbReference type="Proteomes" id="UP000036771"/>
    </source>
</evidence>
<comment type="similarity">
    <text evidence="2">Belongs to the major facilitator superfamily. EmrB family.</text>
</comment>
<keyword evidence="11" id="KW-1185">Reference proteome</keyword>